<dbReference type="InterPro" id="IPR002994">
    <property type="entry name" value="Surf1/Shy1"/>
</dbReference>
<dbReference type="Pfam" id="PF02104">
    <property type="entry name" value="SURF1"/>
    <property type="match status" value="1"/>
</dbReference>
<name>E0TC77_PARBH</name>
<dbReference type="KEGG" id="pbr:PB2503_02157"/>
<keyword evidence="4 6" id="KW-1133">Transmembrane helix</keyword>
<dbReference type="HOGENOM" id="CLU_047737_4_1_5"/>
<comment type="subcellular location">
    <subcellularLocation>
        <location evidence="6">Cell membrane</location>
        <topology evidence="6">Multi-pass membrane protein</topology>
    </subcellularLocation>
    <subcellularLocation>
        <location evidence="1">Membrane</location>
    </subcellularLocation>
</comment>
<dbReference type="CDD" id="cd06662">
    <property type="entry name" value="SURF1"/>
    <property type="match status" value="1"/>
</dbReference>
<dbReference type="PANTHER" id="PTHR23427:SF2">
    <property type="entry name" value="SURFEIT LOCUS PROTEIN 1"/>
    <property type="match status" value="1"/>
</dbReference>
<accession>E0TC77</accession>
<evidence type="ECO:0000313" key="8">
    <source>
        <dbReference type="Proteomes" id="UP000001302"/>
    </source>
</evidence>
<dbReference type="PANTHER" id="PTHR23427">
    <property type="entry name" value="SURFEIT LOCUS PROTEIN"/>
    <property type="match status" value="1"/>
</dbReference>
<dbReference type="STRING" id="314260.PB2503_02157"/>
<dbReference type="RefSeq" id="WP_013299484.1">
    <property type="nucleotide sequence ID" value="NC_014414.1"/>
</dbReference>
<gene>
    <name evidence="7" type="ordered locus">PB2503_02157</name>
</gene>
<sequence length="234" mass="25583">MTPWARPGLTAVVAVATFVLLGLGTWQLFRLDWKRELIATTATHQSAEPLPLSDILSLPVAEREWRSVTIEVERALPPIAHVIGTHEGQSGFFVFSLVELPNGGSLPVNHGFVAFADRQGDYDFSPPRRLVGLYRTAAPRQGLAQMLAPPDNAETGTFYGREPEGLIAYLFGGAVPPDPFYLSRLDDQLVSPLVAHRTRPAFSNNHLGYALTWFGLAAGLGVIYGLLLRRSPRA</sequence>
<protein>
    <recommendedName>
        <fullName evidence="6">SURF1-like protein</fullName>
    </recommendedName>
</protein>
<evidence type="ECO:0000256" key="6">
    <source>
        <dbReference type="RuleBase" id="RU363076"/>
    </source>
</evidence>
<feature type="transmembrane region" description="Helical" evidence="6">
    <location>
        <begin position="207"/>
        <end position="227"/>
    </location>
</feature>
<keyword evidence="5 6" id="KW-0472">Membrane</keyword>
<dbReference type="GO" id="GO:0005886">
    <property type="term" value="C:plasma membrane"/>
    <property type="evidence" value="ECO:0007669"/>
    <property type="project" value="UniProtKB-SubCell"/>
</dbReference>
<proteinExistence type="inferred from homology"/>
<dbReference type="EMBL" id="CP002156">
    <property type="protein sequence ID" value="ADM08510.1"/>
    <property type="molecule type" value="Genomic_DNA"/>
</dbReference>
<evidence type="ECO:0000313" key="7">
    <source>
        <dbReference type="EMBL" id="ADM08510.1"/>
    </source>
</evidence>
<dbReference type="InterPro" id="IPR045214">
    <property type="entry name" value="Surf1/Surf4"/>
</dbReference>
<dbReference type="eggNOG" id="COG3346">
    <property type="taxonomic scope" value="Bacteria"/>
</dbReference>
<comment type="similarity">
    <text evidence="2 6">Belongs to the SURF1 family.</text>
</comment>
<keyword evidence="6" id="KW-1003">Cell membrane</keyword>
<evidence type="ECO:0000256" key="5">
    <source>
        <dbReference type="ARBA" id="ARBA00023136"/>
    </source>
</evidence>
<evidence type="ECO:0000256" key="2">
    <source>
        <dbReference type="ARBA" id="ARBA00007165"/>
    </source>
</evidence>
<reference evidence="8" key="1">
    <citation type="submission" date="2010-08" db="EMBL/GenBank/DDBJ databases">
        <title>Genome sequence of Parvularcula bermudensis HTCC2503.</title>
        <authorList>
            <person name="Kang D.-M."/>
            <person name="Oh H.-M."/>
            <person name="Cho J.-C."/>
        </authorList>
    </citation>
    <scope>NUCLEOTIDE SEQUENCE [LARGE SCALE GENOMIC DNA]</scope>
    <source>
        <strain evidence="8">ATCC BAA-594 / HTCC2503 / KCTC 12087</strain>
    </source>
</reference>
<dbReference type="PROSITE" id="PS50895">
    <property type="entry name" value="SURF1"/>
    <property type="match status" value="1"/>
</dbReference>
<feature type="transmembrane region" description="Helical" evidence="6">
    <location>
        <begin position="6"/>
        <end position="29"/>
    </location>
</feature>
<keyword evidence="8" id="KW-1185">Reference proteome</keyword>
<dbReference type="OrthoDB" id="6079986at2"/>
<evidence type="ECO:0000256" key="1">
    <source>
        <dbReference type="ARBA" id="ARBA00004370"/>
    </source>
</evidence>
<keyword evidence="3 6" id="KW-0812">Transmembrane</keyword>
<reference evidence="7 8" key="2">
    <citation type="journal article" date="2011" name="J. Bacteriol.">
        <title>Complete genome sequence of strain HTCC2503T of Parvularcula bermudensis, the type species of the order "Parvularculales" in the class Alphaproteobacteria.</title>
        <authorList>
            <person name="Oh H.M."/>
            <person name="Kang I."/>
            <person name="Vergin K.L."/>
            <person name="Kang D."/>
            <person name="Rhee K.H."/>
            <person name="Giovannoni S.J."/>
            <person name="Cho J.C."/>
        </authorList>
    </citation>
    <scope>NUCLEOTIDE SEQUENCE [LARGE SCALE GENOMIC DNA]</scope>
    <source>
        <strain evidence="8">ATCC BAA-594 / HTCC2503 / KCTC 12087</strain>
    </source>
</reference>
<organism evidence="7 8">
    <name type="scientific">Parvularcula bermudensis (strain ATCC BAA-594 / HTCC2503 / KCTC 12087)</name>
    <dbReference type="NCBI Taxonomy" id="314260"/>
    <lineage>
        <taxon>Bacteria</taxon>
        <taxon>Pseudomonadati</taxon>
        <taxon>Pseudomonadota</taxon>
        <taxon>Alphaproteobacteria</taxon>
        <taxon>Parvularculales</taxon>
        <taxon>Parvularculaceae</taxon>
        <taxon>Parvularcula</taxon>
    </lineage>
</organism>
<evidence type="ECO:0000256" key="4">
    <source>
        <dbReference type="ARBA" id="ARBA00022989"/>
    </source>
</evidence>
<evidence type="ECO:0000256" key="3">
    <source>
        <dbReference type="ARBA" id="ARBA00022692"/>
    </source>
</evidence>
<dbReference type="AlphaFoldDB" id="E0TC77"/>
<dbReference type="Proteomes" id="UP000001302">
    <property type="component" value="Chromosome"/>
</dbReference>